<dbReference type="SUPFAM" id="SSF52255">
    <property type="entry name" value="N5-CAIR mutase (phosphoribosylaminoimidazole carboxylase, PurE)"/>
    <property type="match status" value="1"/>
</dbReference>
<evidence type="ECO:0000259" key="5">
    <source>
        <dbReference type="SMART" id="SM01001"/>
    </source>
</evidence>
<dbReference type="PANTHER" id="PTHR23046">
    <property type="entry name" value="PHOSPHORIBOSYLAMINOIMIDAZOLE CARBOXYLASE CATALYTIC SUBUNIT"/>
    <property type="match status" value="1"/>
</dbReference>
<evidence type="ECO:0000256" key="4">
    <source>
        <dbReference type="PIRNR" id="PIRNR001338"/>
    </source>
</evidence>
<name>A0ABV6LN12_9BACI</name>
<evidence type="ECO:0000313" key="6">
    <source>
        <dbReference type="EMBL" id="MFC0523683.1"/>
    </source>
</evidence>
<dbReference type="SMART" id="SM01001">
    <property type="entry name" value="AIRC"/>
    <property type="match status" value="1"/>
</dbReference>
<dbReference type="PANTHER" id="PTHR23046:SF2">
    <property type="entry name" value="PHOSPHORIBOSYLAMINOIMIDAZOLE CARBOXYLASE"/>
    <property type="match status" value="1"/>
</dbReference>
<reference evidence="6 7" key="1">
    <citation type="submission" date="2024-09" db="EMBL/GenBank/DDBJ databases">
        <authorList>
            <person name="Sun Q."/>
            <person name="Mori K."/>
        </authorList>
    </citation>
    <scope>NUCLEOTIDE SEQUENCE [LARGE SCALE GENOMIC DNA]</scope>
    <source>
        <strain evidence="6 7">NCAIM B.02529</strain>
    </source>
</reference>
<dbReference type="EMBL" id="JBHLTP010000005">
    <property type="protein sequence ID" value="MFC0523683.1"/>
    <property type="molecule type" value="Genomic_DNA"/>
</dbReference>
<evidence type="ECO:0000256" key="3">
    <source>
        <dbReference type="HAMAP-Rule" id="MF_01929"/>
    </source>
</evidence>
<evidence type="ECO:0000256" key="2">
    <source>
        <dbReference type="ARBA" id="ARBA00023235"/>
    </source>
</evidence>
<dbReference type="HAMAP" id="MF_01929">
    <property type="entry name" value="PurE_classI"/>
    <property type="match status" value="1"/>
</dbReference>
<dbReference type="Pfam" id="PF00731">
    <property type="entry name" value="AIRC"/>
    <property type="match status" value="1"/>
</dbReference>
<comment type="function">
    <text evidence="3 4">Catalyzes the conversion of N5-carboxyaminoimidazole ribonucleotide (N5-CAIR) to 4-carboxy-5-aminoimidazole ribonucleotide (CAIR).</text>
</comment>
<evidence type="ECO:0000256" key="1">
    <source>
        <dbReference type="ARBA" id="ARBA00022755"/>
    </source>
</evidence>
<protein>
    <recommendedName>
        <fullName evidence="3 4">N5-carboxyaminoimidazole ribonucleotide mutase</fullName>
        <shortName evidence="3 4">N5-CAIR mutase</shortName>
        <ecNumber evidence="3 4">5.4.99.18</ecNumber>
    </recommendedName>
    <alternativeName>
        <fullName evidence="3">5-(carboxyamino)imidazole ribonucleotide mutase</fullName>
    </alternativeName>
</protein>
<gene>
    <name evidence="3 6" type="primary">purE</name>
    <name evidence="6" type="ORF">ACFFGV_08800</name>
</gene>
<comment type="caution">
    <text evidence="6">The sequence shown here is derived from an EMBL/GenBank/DDBJ whole genome shotgun (WGS) entry which is preliminary data.</text>
</comment>
<evidence type="ECO:0000313" key="7">
    <source>
        <dbReference type="Proteomes" id="UP001589836"/>
    </source>
</evidence>
<keyword evidence="6" id="KW-0456">Lyase</keyword>
<sequence>MVKVGVVMGSISDWDTMKQCCDMLDYFDIPYEKDIVSAHRTPDDLFQYAELARGKGINVIIAGAGGAAHLPGMLASKTTIPVIGVPITSKLNGYDSLLSIVQMPGGVPVATMAVGAAGAKNAGIFAAEMIGSFESEVAAKLAYYKKELENRVEQMRGELHE</sequence>
<keyword evidence="7" id="KW-1185">Reference proteome</keyword>
<dbReference type="InterPro" id="IPR033747">
    <property type="entry name" value="PurE_ClassI"/>
</dbReference>
<dbReference type="RefSeq" id="WP_377346809.1">
    <property type="nucleotide sequence ID" value="NZ_JBHLTP010000005.1"/>
</dbReference>
<keyword evidence="1 3" id="KW-0658">Purine biosynthesis</keyword>
<dbReference type="GO" id="GO:0034023">
    <property type="term" value="F:5-(carboxyamino)imidazole ribonucleotide mutase activity"/>
    <property type="evidence" value="ECO:0007669"/>
    <property type="project" value="UniProtKB-EC"/>
</dbReference>
<dbReference type="EC" id="5.4.99.18" evidence="3 4"/>
<dbReference type="InterPro" id="IPR000031">
    <property type="entry name" value="PurE_dom"/>
</dbReference>
<dbReference type="Gene3D" id="3.40.50.1970">
    <property type="match status" value="1"/>
</dbReference>
<accession>A0ABV6LN12</accession>
<organism evidence="6 7">
    <name type="scientific">Pontibacillus salicampi</name>
    <dbReference type="NCBI Taxonomy" id="1449801"/>
    <lineage>
        <taxon>Bacteria</taxon>
        <taxon>Bacillati</taxon>
        <taxon>Bacillota</taxon>
        <taxon>Bacilli</taxon>
        <taxon>Bacillales</taxon>
        <taxon>Bacillaceae</taxon>
        <taxon>Pontibacillus</taxon>
    </lineage>
</organism>
<comment type="pathway">
    <text evidence="3 4">Purine metabolism; IMP biosynthesis via de novo pathway; 5-amino-1-(5-phospho-D-ribosyl)imidazole-4-carboxylate from 5-amino-1-(5-phospho-D-ribosyl)imidazole (N5-CAIR route): step 2/2.</text>
</comment>
<feature type="binding site" evidence="3">
    <location>
        <position position="10"/>
    </location>
    <ligand>
        <name>substrate</name>
    </ligand>
</feature>
<dbReference type="GO" id="GO:0004638">
    <property type="term" value="F:phosphoribosylaminoimidazole carboxylase activity"/>
    <property type="evidence" value="ECO:0007669"/>
    <property type="project" value="UniProtKB-EC"/>
</dbReference>
<dbReference type="PIRSF" id="PIRSF001338">
    <property type="entry name" value="AIR_carboxylase"/>
    <property type="match status" value="1"/>
</dbReference>
<dbReference type="NCBIfam" id="TIGR01162">
    <property type="entry name" value="purE"/>
    <property type="match status" value="1"/>
</dbReference>
<keyword evidence="2 3" id="KW-0413">Isomerase</keyword>
<feature type="binding site" evidence="3">
    <location>
        <position position="13"/>
    </location>
    <ligand>
        <name>substrate</name>
    </ligand>
</feature>
<dbReference type="Proteomes" id="UP001589836">
    <property type="component" value="Unassembled WGS sequence"/>
</dbReference>
<comment type="similarity">
    <text evidence="3">Belongs to the AIR carboxylase family. Class I subfamily.</text>
</comment>
<dbReference type="InterPro" id="IPR024694">
    <property type="entry name" value="PurE_prokaryotes"/>
</dbReference>
<feature type="binding site" evidence="3">
    <location>
        <position position="40"/>
    </location>
    <ligand>
        <name>substrate</name>
    </ligand>
</feature>
<feature type="domain" description="PurE" evidence="5">
    <location>
        <begin position="2"/>
        <end position="152"/>
    </location>
</feature>
<proteinExistence type="inferred from homology"/>
<comment type="catalytic activity">
    <reaction evidence="3 4">
        <text>5-carboxyamino-1-(5-phospho-D-ribosyl)imidazole + H(+) = 5-amino-1-(5-phospho-D-ribosyl)imidazole-4-carboxylate</text>
        <dbReference type="Rhea" id="RHEA:13193"/>
        <dbReference type="ChEBI" id="CHEBI:15378"/>
        <dbReference type="ChEBI" id="CHEBI:58730"/>
        <dbReference type="ChEBI" id="CHEBI:77657"/>
        <dbReference type="EC" id="5.4.99.18"/>
    </reaction>
</comment>